<feature type="region of interest" description="Disordered" evidence="1">
    <location>
        <begin position="1"/>
        <end position="20"/>
    </location>
</feature>
<dbReference type="EMBL" id="JBBNAG010000013">
    <property type="protein sequence ID" value="KAK9083485.1"/>
    <property type="molecule type" value="Genomic_DNA"/>
</dbReference>
<organism evidence="2 3">
    <name type="scientific">Stephania cephalantha</name>
    <dbReference type="NCBI Taxonomy" id="152367"/>
    <lineage>
        <taxon>Eukaryota</taxon>
        <taxon>Viridiplantae</taxon>
        <taxon>Streptophyta</taxon>
        <taxon>Embryophyta</taxon>
        <taxon>Tracheophyta</taxon>
        <taxon>Spermatophyta</taxon>
        <taxon>Magnoliopsida</taxon>
        <taxon>Ranunculales</taxon>
        <taxon>Menispermaceae</taxon>
        <taxon>Menispermoideae</taxon>
        <taxon>Cissampelideae</taxon>
        <taxon>Stephania</taxon>
    </lineage>
</organism>
<comment type="caution">
    <text evidence="2">The sequence shown here is derived from an EMBL/GenBank/DDBJ whole genome shotgun (WGS) entry which is preliminary data.</text>
</comment>
<accession>A0AAP0DYM9</accession>
<proteinExistence type="predicted"/>
<dbReference type="AlphaFoldDB" id="A0AAP0DYM9"/>
<evidence type="ECO:0000313" key="2">
    <source>
        <dbReference type="EMBL" id="KAK9083485.1"/>
    </source>
</evidence>
<feature type="region of interest" description="Disordered" evidence="1">
    <location>
        <begin position="111"/>
        <end position="132"/>
    </location>
</feature>
<dbReference type="Proteomes" id="UP001419268">
    <property type="component" value="Unassembled WGS sequence"/>
</dbReference>
<sequence length="132" mass="15198">MIQRNLLEENKRGMEKEKRRERVTHLREPIKMRKKGHETRHVGSGLHQHVRRAVYVVQKWKTLLANEFTMTSTENMADNVLRHLTGKISYMSNGFEEGTQLGSHTVGYASGPSKCKDSCTYQPPKKCTKGKN</sequence>
<name>A0AAP0DYM9_9MAGN</name>
<evidence type="ECO:0000313" key="3">
    <source>
        <dbReference type="Proteomes" id="UP001419268"/>
    </source>
</evidence>
<evidence type="ECO:0000256" key="1">
    <source>
        <dbReference type="SAM" id="MobiDB-lite"/>
    </source>
</evidence>
<protein>
    <submittedName>
        <fullName evidence="2">Uncharacterized protein</fullName>
    </submittedName>
</protein>
<gene>
    <name evidence="2" type="ORF">Scep_029956</name>
</gene>
<keyword evidence="3" id="KW-1185">Reference proteome</keyword>
<reference evidence="2 3" key="1">
    <citation type="submission" date="2024-01" db="EMBL/GenBank/DDBJ databases">
        <title>Genome assemblies of Stephania.</title>
        <authorList>
            <person name="Yang L."/>
        </authorList>
    </citation>
    <scope>NUCLEOTIDE SEQUENCE [LARGE SCALE GENOMIC DNA]</scope>
    <source>
        <strain evidence="2">JXDWG</strain>
        <tissue evidence="2">Leaf</tissue>
    </source>
</reference>